<evidence type="ECO:0000256" key="1">
    <source>
        <dbReference type="ARBA" id="ARBA00004741"/>
    </source>
</evidence>
<organism evidence="9 10">
    <name type="scientific">Candidatus Magasanikbacteria bacterium CG10_big_fil_rev_8_21_14_0_10_40_10</name>
    <dbReference type="NCBI Taxonomy" id="1974648"/>
    <lineage>
        <taxon>Bacteria</taxon>
        <taxon>Candidatus Magasanikiibacteriota</taxon>
    </lineage>
</organism>
<dbReference type="UniPathway" id="UPA00121">
    <property type="reaction ID" value="UER00345"/>
</dbReference>
<evidence type="ECO:0000313" key="10">
    <source>
        <dbReference type="Proteomes" id="UP000231183"/>
    </source>
</evidence>
<dbReference type="SUPFAM" id="SSF53850">
    <property type="entry name" value="Periplasmic binding protein-like II"/>
    <property type="match status" value="1"/>
</dbReference>
<sequence>MRTTIAVSGDAGSFSEEAGLLCAQREGVEADMIYAIDMEGVLDRVEKGEADFGVFPVVNSRGGLVQTAFEAMGRHLFELKDEIWMEVRQCLMVAPGTKKIDIKKIATHPQAISQCERYIKRELPQARLIDWEDTAKAAKDLRDGVLDKDTAVIAPARSAQIYGLELLEKGIQDNHPNLTTFIVVKKIAK</sequence>
<reference evidence="10" key="1">
    <citation type="submission" date="2017-09" db="EMBL/GenBank/DDBJ databases">
        <title>Depth-based differentiation of microbial function through sediment-hosted aquifers and enrichment of novel symbionts in the deep terrestrial subsurface.</title>
        <authorList>
            <person name="Probst A.J."/>
            <person name="Ladd B."/>
            <person name="Jarett J.K."/>
            <person name="Geller-Mcgrath D.E."/>
            <person name="Sieber C.M.K."/>
            <person name="Emerson J.B."/>
            <person name="Anantharaman K."/>
            <person name="Thomas B.C."/>
            <person name="Malmstrom R."/>
            <person name="Stieglmeier M."/>
            <person name="Klingl A."/>
            <person name="Woyke T."/>
            <person name="Ryan C.M."/>
            <person name="Banfield J.F."/>
        </authorList>
    </citation>
    <scope>NUCLEOTIDE SEQUENCE [LARGE SCALE GENOMIC DNA]</scope>
</reference>
<comment type="catalytic activity">
    <reaction evidence="7">
        <text>prephenate + H(+) = 3-phenylpyruvate + CO2 + H2O</text>
        <dbReference type="Rhea" id="RHEA:21648"/>
        <dbReference type="ChEBI" id="CHEBI:15377"/>
        <dbReference type="ChEBI" id="CHEBI:15378"/>
        <dbReference type="ChEBI" id="CHEBI:16526"/>
        <dbReference type="ChEBI" id="CHEBI:18005"/>
        <dbReference type="ChEBI" id="CHEBI:29934"/>
        <dbReference type="EC" id="4.2.1.51"/>
    </reaction>
</comment>
<dbReference type="PANTHER" id="PTHR21022:SF19">
    <property type="entry name" value="PREPHENATE DEHYDRATASE-RELATED"/>
    <property type="match status" value="1"/>
</dbReference>
<evidence type="ECO:0000256" key="3">
    <source>
        <dbReference type="ARBA" id="ARBA00022605"/>
    </source>
</evidence>
<evidence type="ECO:0000313" key="9">
    <source>
        <dbReference type="EMBL" id="PIT87550.1"/>
    </source>
</evidence>
<comment type="pathway">
    <text evidence="1">Amino-acid biosynthesis; L-phenylalanine biosynthesis; phenylpyruvate from prephenate: step 1/1.</text>
</comment>
<proteinExistence type="predicted"/>
<dbReference type="GO" id="GO:0004664">
    <property type="term" value="F:prephenate dehydratase activity"/>
    <property type="evidence" value="ECO:0007669"/>
    <property type="project" value="UniProtKB-EC"/>
</dbReference>
<dbReference type="EC" id="4.2.1.51" evidence="2"/>
<dbReference type="Pfam" id="PF00800">
    <property type="entry name" value="PDT"/>
    <property type="match status" value="1"/>
</dbReference>
<keyword evidence="6" id="KW-0456">Lyase</keyword>
<evidence type="ECO:0000256" key="7">
    <source>
        <dbReference type="ARBA" id="ARBA00047848"/>
    </source>
</evidence>
<evidence type="ECO:0000256" key="2">
    <source>
        <dbReference type="ARBA" id="ARBA00013147"/>
    </source>
</evidence>
<name>A0A2M6W498_9BACT</name>
<dbReference type="InterPro" id="IPR001086">
    <property type="entry name" value="Preph_deHydtase"/>
</dbReference>
<evidence type="ECO:0000256" key="6">
    <source>
        <dbReference type="ARBA" id="ARBA00023239"/>
    </source>
</evidence>
<dbReference type="AlphaFoldDB" id="A0A2M6W498"/>
<comment type="caution">
    <text evidence="9">The sequence shown here is derived from an EMBL/GenBank/DDBJ whole genome shotgun (WGS) entry which is preliminary data.</text>
</comment>
<keyword evidence="5" id="KW-0584">Phenylalanine biosynthesis</keyword>
<dbReference type="PANTHER" id="PTHR21022">
    <property type="entry name" value="PREPHENATE DEHYDRATASE P PROTEIN"/>
    <property type="match status" value="1"/>
</dbReference>
<protein>
    <recommendedName>
        <fullName evidence="2">prephenate dehydratase</fullName>
        <ecNumber evidence="2">4.2.1.51</ecNumber>
    </recommendedName>
</protein>
<evidence type="ECO:0000256" key="5">
    <source>
        <dbReference type="ARBA" id="ARBA00023222"/>
    </source>
</evidence>
<dbReference type="GO" id="GO:0009094">
    <property type="term" value="P:L-phenylalanine biosynthetic process"/>
    <property type="evidence" value="ECO:0007669"/>
    <property type="project" value="UniProtKB-UniPathway"/>
</dbReference>
<accession>A0A2M6W498</accession>
<gene>
    <name evidence="9" type="ORF">COU31_02325</name>
</gene>
<keyword evidence="4" id="KW-0057">Aromatic amino acid biosynthesis</keyword>
<dbReference type="GO" id="GO:0005737">
    <property type="term" value="C:cytoplasm"/>
    <property type="evidence" value="ECO:0007669"/>
    <property type="project" value="TreeGrafter"/>
</dbReference>
<dbReference type="Gene3D" id="3.40.190.10">
    <property type="entry name" value="Periplasmic binding protein-like II"/>
    <property type="match status" value="2"/>
</dbReference>
<dbReference type="PROSITE" id="PS51171">
    <property type="entry name" value="PREPHENATE_DEHYDR_3"/>
    <property type="match status" value="1"/>
</dbReference>
<dbReference type="CDD" id="cd13631">
    <property type="entry name" value="PBP2_Ct-PDT_like"/>
    <property type="match status" value="1"/>
</dbReference>
<evidence type="ECO:0000259" key="8">
    <source>
        <dbReference type="PROSITE" id="PS51171"/>
    </source>
</evidence>
<dbReference type="EMBL" id="PFBX01000022">
    <property type="protein sequence ID" value="PIT87550.1"/>
    <property type="molecule type" value="Genomic_DNA"/>
</dbReference>
<keyword evidence="3" id="KW-0028">Amino-acid biosynthesis</keyword>
<dbReference type="Proteomes" id="UP000231183">
    <property type="component" value="Unassembled WGS sequence"/>
</dbReference>
<feature type="domain" description="Prephenate dehydratase" evidence="8">
    <location>
        <begin position="4"/>
        <end position="186"/>
    </location>
</feature>
<evidence type="ECO:0000256" key="4">
    <source>
        <dbReference type="ARBA" id="ARBA00023141"/>
    </source>
</evidence>